<keyword evidence="2" id="KW-1185">Reference proteome</keyword>
<accession>A0ABP1BC66</accession>
<name>A0ABP1BC66_9BRYO</name>
<organism evidence="1 2">
    <name type="scientific">Sphagnum jensenii</name>
    <dbReference type="NCBI Taxonomy" id="128206"/>
    <lineage>
        <taxon>Eukaryota</taxon>
        <taxon>Viridiplantae</taxon>
        <taxon>Streptophyta</taxon>
        <taxon>Embryophyta</taxon>
        <taxon>Bryophyta</taxon>
        <taxon>Sphagnophytina</taxon>
        <taxon>Sphagnopsida</taxon>
        <taxon>Sphagnales</taxon>
        <taxon>Sphagnaceae</taxon>
        <taxon>Sphagnum</taxon>
    </lineage>
</organism>
<sequence>MEATQRRLRRLFPNAEERGDLRAILYRMPHEEVLSIFEDDDVALVAFLRHLDRDGRVSAINRPPRQDGMEAPLEWERRLSELIPNAEERGVLKVILVRMRPEEVLSIFNGDDDVVLASLKYLHEEATGESPLSRIESLGERLVTCCSPEPTPEPTRSELLAPPAVAEPRQNVRTWYEWFSPLYGYMKWAGERFCEAASSAHVWSAMKSFRELLRTFQNQLNRPAESVRSYLQSLIPILEAMLTAILGMRTAYYSHAHHH</sequence>
<proteinExistence type="predicted"/>
<evidence type="ECO:0000313" key="1">
    <source>
        <dbReference type="EMBL" id="CAK9872861.1"/>
    </source>
</evidence>
<dbReference type="Proteomes" id="UP001497522">
    <property type="component" value="Chromosome 3"/>
</dbReference>
<gene>
    <name evidence="1" type="ORF">CSSPJE1EN2_LOCUS15431</name>
</gene>
<reference evidence="1" key="1">
    <citation type="submission" date="2024-03" db="EMBL/GenBank/DDBJ databases">
        <authorList>
            <consortium name="ELIXIR-Norway"/>
            <consortium name="Elixir Norway"/>
        </authorList>
    </citation>
    <scope>NUCLEOTIDE SEQUENCE</scope>
</reference>
<evidence type="ECO:0000313" key="2">
    <source>
        <dbReference type="Proteomes" id="UP001497522"/>
    </source>
</evidence>
<evidence type="ECO:0008006" key="3">
    <source>
        <dbReference type="Google" id="ProtNLM"/>
    </source>
</evidence>
<protein>
    <recommendedName>
        <fullName evidence="3">Magnesium transporter</fullName>
    </recommendedName>
</protein>
<dbReference type="EMBL" id="OZ023704">
    <property type="protein sequence ID" value="CAK9872861.1"/>
    <property type="molecule type" value="Genomic_DNA"/>
</dbReference>